<dbReference type="PANTHER" id="PTHR43086:SF2">
    <property type="entry name" value="HYDROXYSTEROID DEHYDROGENASE-LIKE PROTEIN 1"/>
    <property type="match status" value="1"/>
</dbReference>
<evidence type="ECO:0000256" key="12">
    <source>
        <dbReference type="HAMAP-Rule" id="MF_03107"/>
    </source>
</evidence>
<dbReference type="EMBL" id="NIDF01000105">
    <property type="protein sequence ID" value="TYJ53014.1"/>
    <property type="molecule type" value="Genomic_DNA"/>
</dbReference>
<dbReference type="GO" id="GO:0030497">
    <property type="term" value="P:fatty acid elongation"/>
    <property type="evidence" value="ECO:0007669"/>
    <property type="project" value="UniProtKB-UniRule"/>
</dbReference>
<evidence type="ECO:0000256" key="1">
    <source>
        <dbReference type="ARBA" id="ARBA00005194"/>
    </source>
</evidence>
<evidence type="ECO:0000256" key="3">
    <source>
        <dbReference type="ARBA" id="ARBA00022692"/>
    </source>
</evidence>
<comment type="subcellular location">
    <subcellularLocation>
        <location evidence="12">Endoplasmic reticulum membrane</location>
        <topology evidence="12">Single-pass membrane protein</topology>
    </subcellularLocation>
</comment>
<dbReference type="GO" id="GO:0045703">
    <property type="term" value="F:ketoreductase activity"/>
    <property type="evidence" value="ECO:0007669"/>
    <property type="project" value="UniProtKB-UniRule"/>
</dbReference>
<evidence type="ECO:0000256" key="13">
    <source>
        <dbReference type="SAM" id="Phobius"/>
    </source>
</evidence>
<comment type="function">
    <text evidence="12">Component of the microsomal membrane bound fatty acid elongation system, which produces the 26-carbon very long-chain fatty acids (VLCFA) from palmitate. Catalyzes the reduction of the 3-ketoacyl-CoA intermediate that is formed in each cycle of fatty acid elongation. VLCFAs serve as precursors for ceramide and sphingolipids.</text>
</comment>
<dbReference type="Gene3D" id="3.40.50.720">
    <property type="entry name" value="NAD(P)-binding Rossmann-like Domain"/>
    <property type="match status" value="1"/>
</dbReference>
<evidence type="ECO:0000256" key="5">
    <source>
        <dbReference type="ARBA" id="ARBA00022832"/>
    </source>
</evidence>
<protein>
    <recommendedName>
        <fullName evidence="12">Very-long-chain 3-oxoacyl-CoA reductase</fullName>
        <ecNumber evidence="12">1.1.1.330</ecNumber>
    </recommendedName>
    <alternativeName>
        <fullName evidence="12">3-ketoacyl-CoA reductase</fullName>
        <shortName evidence="12">3-ketoreductase</shortName>
        <shortName evidence="12">KAR</shortName>
    </alternativeName>
    <alternativeName>
        <fullName evidence="12">Microsomal beta-keto-reductase</fullName>
    </alternativeName>
</protein>
<feature type="binding site" evidence="12">
    <location>
        <position position="227"/>
    </location>
    <ligand>
        <name>substrate</name>
    </ligand>
</feature>
<dbReference type="InterPro" id="IPR002347">
    <property type="entry name" value="SDR_fam"/>
</dbReference>
<sequence>MVADTIHVGTHAAGHPSVHIFGQELVLDISIPALILSTVGAAFLLKYAFSIFRLFLELAILPGKPISSFRSRSGETWAVVTGCTSGIGLEFAKQLAGEKYNLVLVGRRQSALTELGKEIETKYSVLTKSVVVDVSAPGAARDGALNQLELLAKNLDIGVLINNVGVSHTMPVSFAETERAEIDRIIETNITWTYLITRTLLPSMLTRSSPSPSQPAAPKSLILTLGSLSGRIPSPLLASYSGTKAALSTWTKALAEEVRPQGVVVELVQAAFVVSNMSKIRRASALVPTARDFVRAALGSIGRPGGAQGRPHERTPYWTHALLDYAAGFAGYVSEIVAIRVILSMHKDIRKRALRKAARENKKE</sequence>
<keyword evidence="6 12" id="KW-0521">NADP</keyword>
<name>A0A5D3AQE9_9TREE</name>
<dbReference type="Pfam" id="PF00106">
    <property type="entry name" value="adh_short"/>
    <property type="match status" value="1"/>
</dbReference>
<feature type="transmembrane region" description="Helical" evidence="13">
    <location>
        <begin position="29"/>
        <end position="49"/>
    </location>
</feature>
<dbReference type="SUPFAM" id="SSF51735">
    <property type="entry name" value="NAD(P)-binding Rossmann-fold domains"/>
    <property type="match status" value="1"/>
</dbReference>
<dbReference type="HAMAP" id="MF_03107">
    <property type="entry name" value="3_ketoreductase"/>
    <property type="match status" value="1"/>
</dbReference>
<dbReference type="FunFam" id="3.40.50.720:FF:000640">
    <property type="entry name" value="Very-long-chain 3-oxoacyl-CoA reductase"/>
    <property type="match status" value="1"/>
</dbReference>
<accession>A0A5D3AQE9</accession>
<keyword evidence="9 12" id="KW-0443">Lipid metabolism</keyword>
<dbReference type="EC" id="1.1.1.330" evidence="12"/>
<reference evidence="14 15" key="1">
    <citation type="submission" date="2017-05" db="EMBL/GenBank/DDBJ databases">
        <title>The Genome Sequence of Tsuchiyaea wingfieldii DSM 27421.</title>
        <authorList>
            <person name="Cuomo C."/>
            <person name="Passer A."/>
            <person name="Billmyre B."/>
            <person name="Heitman J."/>
        </authorList>
    </citation>
    <scope>NUCLEOTIDE SEQUENCE [LARGE SCALE GENOMIC DNA]</scope>
    <source>
        <strain evidence="14 15">DSM 27421</strain>
    </source>
</reference>
<keyword evidence="11 12" id="KW-0275">Fatty acid biosynthesis</keyword>
<keyword evidence="15" id="KW-1185">Reference proteome</keyword>
<dbReference type="InterPro" id="IPR036291">
    <property type="entry name" value="NAD(P)-bd_dom_sf"/>
</dbReference>
<keyword evidence="2 12" id="KW-0444">Lipid biosynthesis</keyword>
<dbReference type="InterPro" id="IPR027533">
    <property type="entry name" value="3_ketoreductase_fungal"/>
</dbReference>
<dbReference type="Proteomes" id="UP000322245">
    <property type="component" value="Unassembled WGS sequence"/>
</dbReference>
<keyword evidence="8 12" id="KW-0560">Oxidoreductase</keyword>
<dbReference type="AlphaFoldDB" id="A0A5D3AQE9"/>
<dbReference type="PRINTS" id="PR00081">
    <property type="entry name" value="GDHRDH"/>
</dbReference>
<comment type="catalytic activity">
    <reaction evidence="12">
        <text>a very-long-chain (3R)-3-hydroxyacyl-CoA + NADP(+) = a very-long-chain 3-oxoacyl-CoA + NADPH + H(+)</text>
        <dbReference type="Rhea" id="RHEA:48680"/>
        <dbReference type="ChEBI" id="CHEBI:15378"/>
        <dbReference type="ChEBI" id="CHEBI:57783"/>
        <dbReference type="ChEBI" id="CHEBI:58349"/>
        <dbReference type="ChEBI" id="CHEBI:85440"/>
        <dbReference type="ChEBI" id="CHEBI:90725"/>
        <dbReference type="EC" id="1.1.1.330"/>
    </reaction>
</comment>
<dbReference type="PANTHER" id="PTHR43086">
    <property type="entry name" value="VERY-LONG-CHAIN 3-OXOOACYL-COA REDUCTASE"/>
    <property type="match status" value="1"/>
</dbReference>
<evidence type="ECO:0000256" key="2">
    <source>
        <dbReference type="ARBA" id="ARBA00022516"/>
    </source>
</evidence>
<comment type="caution">
    <text evidence="14">The sequence shown here is derived from an EMBL/GenBank/DDBJ whole genome shotgun (WGS) entry which is preliminary data.</text>
</comment>
<evidence type="ECO:0000313" key="15">
    <source>
        <dbReference type="Proteomes" id="UP000322245"/>
    </source>
</evidence>
<dbReference type="GO" id="GO:0141040">
    <property type="term" value="F:very-long-chain 3-oxoacyl-CoA reductase activity"/>
    <property type="evidence" value="ECO:0007669"/>
    <property type="project" value="UniProtKB-EC"/>
</dbReference>
<proteinExistence type="inferred from homology"/>
<dbReference type="GO" id="GO:0005789">
    <property type="term" value="C:endoplasmic reticulum membrane"/>
    <property type="evidence" value="ECO:0007669"/>
    <property type="project" value="UniProtKB-SubCell"/>
</dbReference>
<dbReference type="PIRSF" id="PIRSF000126">
    <property type="entry name" value="11-beta-HSD1"/>
    <property type="match status" value="1"/>
</dbReference>
<keyword evidence="5 12" id="KW-0276">Fatty acid metabolism</keyword>
<dbReference type="PROSITE" id="PS00061">
    <property type="entry name" value="ADH_SHORT"/>
    <property type="match status" value="1"/>
</dbReference>
<evidence type="ECO:0000256" key="9">
    <source>
        <dbReference type="ARBA" id="ARBA00023098"/>
    </source>
</evidence>
<comment type="similarity">
    <text evidence="12">Belongs to the short-chain dehydrogenases/reductases (SDR) family.</text>
</comment>
<comment type="pathway">
    <text evidence="1">Lipid metabolism; fatty acid biosynthesis.</text>
</comment>
<evidence type="ECO:0000256" key="8">
    <source>
        <dbReference type="ARBA" id="ARBA00023002"/>
    </source>
</evidence>
<evidence type="ECO:0000256" key="4">
    <source>
        <dbReference type="ARBA" id="ARBA00022824"/>
    </source>
</evidence>
<keyword evidence="4 12" id="KW-0256">Endoplasmic reticulum</keyword>
<keyword evidence="7 12" id="KW-1133">Transmembrane helix</keyword>
<organism evidence="14 15">
    <name type="scientific">Cryptococcus floricola</name>
    <dbReference type="NCBI Taxonomy" id="2591691"/>
    <lineage>
        <taxon>Eukaryota</taxon>
        <taxon>Fungi</taxon>
        <taxon>Dikarya</taxon>
        <taxon>Basidiomycota</taxon>
        <taxon>Agaricomycotina</taxon>
        <taxon>Tremellomycetes</taxon>
        <taxon>Tremellales</taxon>
        <taxon>Cryptococcaceae</taxon>
        <taxon>Cryptococcus</taxon>
    </lineage>
</organism>
<dbReference type="InterPro" id="IPR020904">
    <property type="entry name" value="Sc_DH/Rdtase_CS"/>
</dbReference>
<dbReference type="UniPathway" id="UPA00094"/>
<evidence type="ECO:0000256" key="6">
    <source>
        <dbReference type="ARBA" id="ARBA00022857"/>
    </source>
</evidence>
<evidence type="ECO:0000256" key="10">
    <source>
        <dbReference type="ARBA" id="ARBA00023136"/>
    </source>
</evidence>
<evidence type="ECO:0000256" key="7">
    <source>
        <dbReference type="ARBA" id="ARBA00022989"/>
    </source>
</evidence>
<keyword evidence="3 12" id="KW-0812">Transmembrane</keyword>
<evidence type="ECO:0000313" key="14">
    <source>
        <dbReference type="EMBL" id="TYJ53014.1"/>
    </source>
</evidence>
<feature type="active site" description="Proton acceptor" evidence="12">
    <location>
        <position position="240"/>
    </location>
</feature>
<gene>
    <name evidence="14" type="ORF">B9479_006342</name>
</gene>
<keyword evidence="10 12" id="KW-0472">Membrane</keyword>
<evidence type="ECO:0000256" key="11">
    <source>
        <dbReference type="ARBA" id="ARBA00023160"/>
    </source>
</evidence>
<dbReference type="CDD" id="cd05356">
    <property type="entry name" value="17beta-HSD1_like_SDR_c"/>
    <property type="match status" value="1"/>
</dbReference>